<accession>A0A2N9AUL8</accession>
<name>A0A2N9AUL8_METEX</name>
<organism evidence="1 2">
    <name type="scientific">Methylorubrum extorquens</name>
    <name type="common">Methylobacterium dichloromethanicum</name>
    <name type="synonym">Methylobacterium extorquens</name>
    <dbReference type="NCBI Taxonomy" id="408"/>
    <lineage>
        <taxon>Bacteria</taxon>
        <taxon>Pseudomonadati</taxon>
        <taxon>Pseudomonadota</taxon>
        <taxon>Alphaproteobacteria</taxon>
        <taxon>Hyphomicrobiales</taxon>
        <taxon>Methylobacteriaceae</taxon>
        <taxon>Methylorubrum</taxon>
    </lineage>
</organism>
<evidence type="ECO:0000313" key="2">
    <source>
        <dbReference type="Proteomes" id="UP000233769"/>
    </source>
</evidence>
<gene>
    <name evidence="1" type="ORF">TK0001_4376</name>
</gene>
<evidence type="ECO:0000313" key="1">
    <source>
        <dbReference type="EMBL" id="SOR30978.1"/>
    </source>
</evidence>
<dbReference type="AlphaFoldDB" id="A0A2N9AUL8"/>
<dbReference type="EMBL" id="LT962688">
    <property type="protein sequence ID" value="SOR30978.1"/>
    <property type="molecule type" value="Genomic_DNA"/>
</dbReference>
<sequence>MYVSGRAYPTSRVPIKVCKEFQSNSKLLEKAGKRTGISHLSRRNCRFVPNCRSPRFADRMADHP</sequence>
<proteinExistence type="predicted"/>
<dbReference type="Proteomes" id="UP000233769">
    <property type="component" value="Chromosome tk0001"/>
</dbReference>
<protein>
    <submittedName>
        <fullName evidence="1">Uncharacterized protein</fullName>
    </submittedName>
</protein>
<reference evidence="2" key="1">
    <citation type="submission" date="2017-10" db="EMBL/GenBank/DDBJ databases">
        <authorList>
            <person name="Regsiter A."/>
            <person name="William W."/>
        </authorList>
    </citation>
    <scope>NUCLEOTIDE SEQUENCE [LARGE SCALE GENOMIC DNA]</scope>
</reference>